<dbReference type="SUPFAM" id="SSF143791">
    <property type="entry name" value="DUSP-like"/>
    <property type="match status" value="1"/>
</dbReference>
<evidence type="ECO:0000313" key="11">
    <source>
        <dbReference type="EMBL" id="OQV24374.1"/>
    </source>
</evidence>
<dbReference type="InterPro" id="IPR035927">
    <property type="entry name" value="DUSP-like_sf"/>
</dbReference>
<feature type="region of interest" description="Disordered" evidence="8">
    <location>
        <begin position="650"/>
        <end position="679"/>
    </location>
</feature>
<protein>
    <recommendedName>
        <fullName evidence="7">Ubiquitin carboxyl-terminal hydrolase</fullName>
        <ecNumber evidence="7">3.4.19.12</ecNumber>
    </recommendedName>
</protein>
<keyword evidence="4 7" id="KW-0833">Ubl conjugation pathway</keyword>
<dbReference type="InterPro" id="IPR050185">
    <property type="entry name" value="Ub_carboxyl-term_hydrolase"/>
</dbReference>
<evidence type="ECO:0000259" key="10">
    <source>
        <dbReference type="PROSITE" id="PS51283"/>
    </source>
</evidence>
<gene>
    <name evidence="11" type="ORF">BV898_01909</name>
</gene>
<dbReference type="Gene3D" id="3.30.2230.10">
    <property type="entry name" value="DUSP-like"/>
    <property type="match status" value="1"/>
</dbReference>
<keyword evidence="12" id="KW-1185">Reference proteome</keyword>
<proteinExistence type="inferred from homology"/>
<dbReference type="SMART" id="SM00695">
    <property type="entry name" value="DUSP"/>
    <property type="match status" value="1"/>
</dbReference>
<dbReference type="SUPFAM" id="SSF54001">
    <property type="entry name" value="Cysteine proteinases"/>
    <property type="match status" value="1"/>
</dbReference>
<sequence length="926" mass="104973">MVTSRSGRNTESRERSTSSSVKEEPMDTSEPVAPASPPVGPEELRKIVAEAALTSMEPDETWYIISAKWFDQLKAHLAEGAWNETTNPGSVDNSELITKFDGKNELREGAIEKVDYEIIPQKLWNTLVSLFGGGGEDGEIVVRTYENSLFEIKVETRPLVVNCCLYPDIVKIVPIHVSRSLRIEECAAILMEKFDLSQKENTRFWVFSPDGTFDLRDEDTKKPLSDLDLTIKHLILVEQREEGRDDWTLDDKVIRSRLVADLKKQTEATDAGPSDKKIVPYNLRSHSDRPRDISSGGPTHGLVGLGNLGNTCFMNSSLQCLSNIPELTAFFRSGNYEKDINPHNPMGRQGDIARIYASLVDELWNDDTRTSVYPNRFKSTLSRQTSLFNGAQQDAQESLQYIVDCLHEDLSRVKKKPYTEYKDPPEGTTAQKHADDTWALYRGREDSIIVDLFHGQIRSSIKCPDCKKLSVTFDPVVYYSLPLPTNNMKKLAYTFIPYETNGRPSAEKLIISKNSSVEELLKKISEQVRVNSEYLVLVTLYEHRVTHVRKDKPCDDFSDRDRILVYQTAQPLEDRKFIPVLVYLRKLKDPSKVVTLSSGNGTLFEYPFMLSLPAEGLFARKLYHLVFSKLGRKLHAPTKSGDGVVKTEAMEQDNPNDGENRPPGSIVVKTDDEDASAAEDVEQVPSVPDIFTVSSINAYGSMENQRYQNVAGERVTFLPGREHFLSVNFEEAALKKYWKDTNDMPAEDLRWAASGNRSGPTDLVELRDCFQLYTCPERLGQGNLWRCPVCKEEKAALKKLDFWRLPKYMFVHLKRFQYSRFYREKLSTKVKFPRKGLDLSELLSNPLEVPALYDLVAISCHSGGLGGGHYWAVCKNAEDNAWYKFDDTQVRPASDSDIENETNPYILVYRRRTVGGGSAEVNMEVE</sequence>
<dbReference type="OrthoDB" id="265776at2759"/>
<keyword evidence="6 7" id="KW-0788">Thiol protease</keyword>
<dbReference type="GO" id="GO:0004843">
    <property type="term" value="F:cysteine-type deubiquitinase activity"/>
    <property type="evidence" value="ECO:0007669"/>
    <property type="project" value="UniProtKB-UniRule"/>
</dbReference>
<feature type="domain" description="DUSP" evidence="10">
    <location>
        <begin position="35"/>
        <end position="146"/>
    </location>
</feature>
<dbReference type="PROSITE" id="PS50235">
    <property type="entry name" value="USP_3"/>
    <property type="match status" value="1"/>
</dbReference>
<feature type="region of interest" description="Disordered" evidence="8">
    <location>
        <begin position="1"/>
        <end position="41"/>
    </location>
</feature>
<evidence type="ECO:0000256" key="2">
    <source>
        <dbReference type="ARBA" id="ARBA00009085"/>
    </source>
</evidence>
<evidence type="ECO:0000256" key="5">
    <source>
        <dbReference type="ARBA" id="ARBA00022801"/>
    </source>
</evidence>
<dbReference type="Pfam" id="PF00443">
    <property type="entry name" value="UCH"/>
    <property type="match status" value="1"/>
</dbReference>
<evidence type="ECO:0000313" key="12">
    <source>
        <dbReference type="Proteomes" id="UP000192578"/>
    </source>
</evidence>
<dbReference type="Gene3D" id="3.90.70.10">
    <property type="entry name" value="Cysteine proteinases"/>
    <property type="match status" value="2"/>
</dbReference>
<dbReference type="EMBL" id="MTYJ01000007">
    <property type="protein sequence ID" value="OQV24374.1"/>
    <property type="molecule type" value="Genomic_DNA"/>
</dbReference>
<dbReference type="AlphaFoldDB" id="A0A1W0XAE6"/>
<evidence type="ECO:0000256" key="7">
    <source>
        <dbReference type="RuleBase" id="RU366025"/>
    </source>
</evidence>
<dbReference type="Proteomes" id="UP000192578">
    <property type="component" value="Unassembled WGS sequence"/>
</dbReference>
<dbReference type="Pfam" id="PF06337">
    <property type="entry name" value="DUSP"/>
    <property type="match status" value="1"/>
</dbReference>
<feature type="domain" description="USP" evidence="9">
    <location>
        <begin position="303"/>
        <end position="912"/>
    </location>
</feature>
<dbReference type="InterPro" id="IPR018200">
    <property type="entry name" value="USP_CS"/>
</dbReference>
<evidence type="ECO:0000259" key="9">
    <source>
        <dbReference type="PROSITE" id="PS50235"/>
    </source>
</evidence>
<dbReference type="InterPro" id="IPR001394">
    <property type="entry name" value="Peptidase_C19_UCH"/>
</dbReference>
<name>A0A1W0XAE6_HYPEX</name>
<evidence type="ECO:0000256" key="4">
    <source>
        <dbReference type="ARBA" id="ARBA00022786"/>
    </source>
</evidence>
<dbReference type="PROSITE" id="PS51283">
    <property type="entry name" value="DUSP"/>
    <property type="match status" value="1"/>
</dbReference>
<dbReference type="PROSITE" id="PS00973">
    <property type="entry name" value="USP_2"/>
    <property type="match status" value="1"/>
</dbReference>
<keyword evidence="3 7" id="KW-0645">Protease</keyword>
<evidence type="ECO:0000256" key="3">
    <source>
        <dbReference type="ARBA" id="ARBA00022670"/>
    </source>
</evidence>
<evidence type="ECO:0000256" key="6">
    <source>
        <dbReference type="ARBA" id="ARBA00022807"/>
    </source>
</evidence>
<dbReference type="InterPro" id="IPR006615">
    <property type="entry name" value="Pept_C19_DUSP"/>
</dbReference>
<feature type="compositionally biased region" description="Basic and acidic residues" evidence="8">
    <location>
        <begin position="265"/>
        <end position="278"/>
    </location>
</feature>
<comment type="caution">
    <text evidence="11">The sequence shown here is derived from an EMBL/GenBank/DDBJ whole genome shotgun (WGS) entry which is preliminary data.</text>
</comment>
<dbReference type="GO" id="GO:0006508">
    <property type="term" value="P:proteolysis"/>
    <property type="evidence" value="ECO:0007669"/>
    <property type="project" value="UniProtKB-KW"/>
</dbReference>
<evidence type="ECO:0000256" key="8">
    <source>
        <dbReference type="SAM" id="MobiDB-lite"/>
    </source>
</evidence>
<dbReference type="PANTHER" id="PTHR21646">
    <property type="entry name" value="UBIQUITIN CARBOXYL-TERMINAL HYDROLASE"/>
    <property type="match status" value="1"/>
</dbReference>
<dbReference type="CDD" id="cd02674">
    <property type="entry name" value="Peptidase_C19R"/>
    <property type="match status" value="1"/>
</dbReference>
<dbReference type="PANTHER" id="PTHR21646:SF24">
    <property type="entry name" value="UBIQUITIN CARBOXYL-TERMINAL HYDROLASE"/>
    <property type="match status" value="1"/>
</dbReference>
<accession>A0A1W0XAE6</accession>
<reference evidence="12" key="1">
    <citation type="submission" date="2017-01" db="EMBL/GenBank/DDBJ databases">
        <title>Comparative genomics of anhydrobiosis in the tardigrade Hypsibius dujardini.</title>
        <authorList>
            <person name="Yoshida Y."/>
            <person name="Koutsovoulos G."/>
            <person name="Laetsch D."/>
            <person name="Stevens L."/>
            <person name="Kumar S."/>
            <person name="Horikawa D."/>
            <person name="Ishino K."/>
            <person name="Komine S."/>
            <person name="Tomita M."/>
            <person name="Blaxter M."/>
            <person name="Arakawa K."/>
        </authorList>
    </citation>
    <scope>NUCLEOTIDE SEQUENCE [LARGE SCALE GENOMIC DNA]</scope>
    <source>
        <strain evidence="12">Z151</strain>
    </source>
</reference>
<dbReference type="InterPro" id="IPR028889">
    <property type="entry name" value="USP"/>
</dbReference>
<dbReference type="Gene3D" id="3.10.20.90">
    <property type="entry name" value="Phosphatidylinositol 3-kinase Catalytic Subunit, Chain A, domain 1"/>
    <property type="match status" value="1"/>
</dbReference>
<dbReference type="InterPro" id="IPR038765">
    <property type="entry name" value="Papain-like_cys_pep_sf"/>
</dbReference>
<dbReference type="EC" id="3.4.19.12" evidence="7"/>
<feature type="region of interest" description="Disordered" evidence="8">
    <location>
        <begin position="265"/>
        <end position="298"/>
    </location>
</feature>
<evidence type="ECO:0000256" key="1">
    <source>
        <dbReference type="ARBA" id="ARBA00000707"/>
    </source>
</evidence>
<keyword evidence="5 7" id="KW-0378">Hydrolase</keyword>
<comment type="catalytic activity">
    <reaction evidence="1 7">
        <text>Thiol-dependent hydrolysis of ester, thioester, amide, peptide and isopeptide bonds formed by the C-terminal Gly of ubiquitin (a 76-residue protein attached to proteins as an intracellular targeting signal).</text>
        <dbReference type="EC" id="3.4.19.12"/>
    </reaction>
</comment>
<feature type="compositionally biased region" description="Basic and acidic residues" evidence="8">
    <location>
        <begin position="8"/>
        <end position="25"/>
    </location>
</feature>
<dbReference type="PROSITE" id="PS00972">
    <property type="entry name" value="USP_1"/>
    <property type="match status" value="1"/>
</dbReference>
<organism evidence="11 12">
    <name type="scientific">Hypsibius exemplaris</name>
    <name type="common">Freshwater tardigrade</name>
    <dbReference type="NCBI Taxonomy" id="2072580"/>
    <lineage>
        <taxon>Eukaryota</taxon>
        <taxon>Metazoa</taxon>
        <taxon>Ecdysozoa</taxon>
        <taxon>Tardigrada</taxon>
        <taxon>Eutardigrada</taxon>
        <taxon>Parachela</taxon>
        <taxon>Hypsibioidea</taxon>
        <taxon>Hypsibiidae</taxon>
        <taxon>Hypsibius</taxon>
    </lineage>
</organism>
<dbReference type="GO" id="GO:0016579">
    <property type="term" value="P:protein deubiquitination"/>
    <property type="evidence" value="ECO:0007669"/>
    <property type="project" value="InterPro"/>
</dbReference>
<comment type="similarity">
    <text evidence="2 7">Belongs to the peptidase C19 family.</text>
</comment>